<keyword evidence="5 10" id="KW-0378">Hydrolase</keyword>
<protein>
    <recommendedName>
        <fullName evidence="10">alpha-1,2-Mannosidase</fullName>
        <ecNumber evidence="10">3.2.1.-</ecNumber>
    </recommendedName>
</protein>
<comment type="catalytic activity">
    <reaction evidence="8">
        <text>N(4)-(alpha-D-Man-(1-&gt;2)-alpha-D-Man-(1-&gt;2)-alpha-D-Man-(1-&gt;3)-[alpha-D-Man-(1-&gt;3)-[alpha-D-Man-(1-&gt;2)-alpha-D-Man-(1-&gt;6)]-alpha-D-Man-(1-&gt;6)]-beta-D-Man-(1-&gt;4)-beta-D-GlcNAc-(1-&gt;4)-beta-D-GlcNAc)-L-asparaginyl-[protein] (N-glucan mannose isomer 8A1,2,3B1,3) + 3 H2O = N(4)-(alpha-D-Man-(1-&gt;3)-[alpha-D-Man-(1-&gt;3)-[alpha-D-Man-(1-&gt;6)]-alpha-D-Man-(1-&gt;6)]-beta-D-Man-(1-&gt;4)-beta-D-GlcNAc-(1-&gt;4)-beta-D-GlcNAc)-L-asparaginyl-[protein] (N-glucan mannose isomer 5A1,2) + 3 beta-D-mannose</text>
        <dbReference type="Rhea" id="RHEA:56028"/>
        <dbReference type="Rhea" id="RHEA-COMP:14358"/>
        <dbReference type="Rhea" id="RHEA-COMP:14367"/>
        <dbReference type="ChEBI" id="CHEBI:15377"/>
        <dbReference type="ChEBI" id="CHEBI:28563"/>
        <dbReference type="ChEBI" id="CHEBI:59087"/>
        <dbReference type="ChEBI" id="CHEBI:60628"/>
        <dbReference type="EC" id="3.2.1.113"/>
    </reaction>
</comment>
<dbReference type="OrthoDB" id="8118055at2759"/>
<dbReference type="PRINTS" id="PR00747">
    <property type="entry name" value="GLYHDRLASE47"/>
</dbReference>
<comment type="similarity">
    <text evidence="3 10">Belongs to the glycosyl hydrolase 47 family.</text>
</comment>
<dbReference type="HOGENOM" id="CLU_881565_0_0_1"/>
<dbReference type="InterPro" id="IPR001382">
    <property type="entry name" value="Glyco_hydro_47"/>
</dbReference>
<dbReference type="PANTHER" id="PTHR11742:SF55">
    <property type="entry name" value="ENDOPLASMIC RETICULUM MANNOSYL-OLIGOSACCHARIDE 1,2-ALPHA-MANNOSIDASE"/>
    <property type="match status" value="1"/>
</dbReference>
<dbReference type="Gene3D" id="1.50.10.10">
    <property type="match status" value="1"/>
</dbReference>
<evidence type="ECO:0000313" key="12">
    <source>
        <dbReference type="Proteomes" id="UP000054248"/>
    </source>
</evidence>
<keyword evidence="4" id="KW-0479">Metal-binding</keyword>
<comment type="cofactor">
    <cofactor evidence="1">
        <name>Ca(2+)</name>
        <dbReference type="ChEBI" id="CHEBI:29108"/>
    </cofactor>
</comment>
<dbReference type="GO" id="GO:0005509">
    <property type="term" value="F:calcium ion binding"/>
    <property type="evidence" value="ECO:0007669"/>
    <property type="project" value="InterPro"/>
</dbReference>
<dbReference type="EC" id="3.2.1.-" evidence="10"/>
<proteinExistence type="inferred from homology"/>
<dbReference type="Pfam" id="PF01532">
    <property type="entry name" value="Glyco_hydro_47"/>
    <property type="match status" value="1"/>
</dbReference>
<keyword evidence="7" id="KW-1015">Disulfide bond</keyword>
<accession>A0A0C3MFT4</accession>
<evidence type="ECO:0000256" key="8">
    <source>
        <dbReference type="ARBA" id="ARBA00047669"/>
    </source>
</evidence>
<reference evidence="12" key="2">
    <citation type="submission" date="2015-01" db="EMBL/GenBank/DDBJ databases">
        <title>Evolutionary Origins and Diversification of the Mycorrhizal Mutualists.</title>
        <authorList>
            <consortium name="DOE Joint Genome Institute"/>
            <consortium name="Mycorrhizal Genomics Consortium"/>
            <person name="Kohler A."/>
            <person name="Kuo A."/>
            <person name="Nagy L.G."/>
            <person name="Floudas D."/>
            <person name="Copeland A."/>
            <person name="Barry K.W."/>
            <person name="Cichocki N."/>
            <person name="Veneault-Fourrey C."/>
            <person name="LaButti K."/>
            <person name="Lindquist E.A."/>
            <person name="Lipzen A."/>
            <person name="Lundell T."/>
            <person name="Morin E."/>
            <person name="Murat C."/>
            <person name="Riley R."/>
            <person name="Ohm R."/>
            <person name="Sun H."/>
            <person name="Tunlid A."/>
            <person name="Henrissat B."/>
            <person name="Grigoriev I.V."/>
            <person name="Hibbett D.S."/>
            <person name="Martin F."/>
        </authorList>
    </citation>
    <scope>NUCLEOTIDE SEQUENCE [LARGE SCALE GENOMIC DNA]</scope>
    <source>
        <strain evidence="12">MUT 4182</strain>
    </source>
</reference>
<evidence type="ECO:0000256" key="10">
    <source>
        <dbReference type="RuleBase" id="RU361193"/>
    </source>
</evidence>
<name>A0A0C3MFT4_9AGAM</name>
<evidence type="ECO:0000256" key="4">
    <source>
        <dbReference type="ARBA" id="ARBA00022723"/>
    </source>
</evidence>
<evidence type="ECO:0000256" key="6">
    <source>
        <dbReference type="ARBA" id="ARBA00022837"/>
    </source>
</evidence>
<comment type="catalytic activity">
    <reaction evidence="9">
        <text>N(4)-(alpha-D-Man-(1-&gt;2)-alpha-D-Man-(1-&gt;2)-alpha-D-Man-(1-&gt;3)-[alpha-D-Man-(1-&gt;2)-alpha-D-Man-(1-&gt;3)-[alpha-D-Man-(1-&gt;2)-alpha-D-Man-(1-&gt;6)]-alpha-D-Man-(1-&gt;6)]-beta-D-Man-(1-&gt;4)-beta-D-GlcNAc-(1-&gt;4)-beta-D-GlcNAc)-L-asparaginyl-[protein] (N-glucan mannose isomer 9A1,2,3B1,2,3) + 4 H2O = N(4)-(alpha-D-Man-(1-&gt;3)-[alpha-D-Man-(1-&gt;3)-[alpha-D-Man-(1-&gt;6)]-alpha-D-Man-(1-&gt;6)]-beta-D-Man-(1-&gt;4)-beta-D-GlcNAc-(1-&gt;4)-beta-D-GlcNAc)-L-asparaginyl-[protein] (N-glucan mannose isomer 5A1,2) + 4 beta-D-mannose</text>
        <dbReference type="Rhea" id="RHEA:56008"/>
        <dbReference type="Rhea" id="RHEA-COMP:14356"/>
        <dbReference type="Rhea" id="RHEA-COMP:14367"/>
        <dbReference type="ChEBI" id="CHEBI:15377"/>
        <dbReference type="ChEBI" id="CHEBI:28563"/>
        <dbReference type="ChEBI" id="CHEBI:59087"/>
        <dbReference type="ChEBI" id="CHEBI:139493"/>
        <dbReference type="EC" id="3.2.1.113"/>
    </reaction>
</comment>
<keyword evidence="6" id="KW-0106">Calcium</keyword>
<dbReference type="GO" id="GO:0005975">
    <property type="term" value="P:carbohydrate metabolic process"/>
    <property type="evidence" value="ECO:0007669"/>
    <property type="project" value="InterPro"/>
</dbReference>
<dbReference type="InterPro" id="IPR050749">
    <property type="entry name" value="Glycosyl_Hydrolase_47"/>
</dbReference>
<dbReference type="GO" id="GO:0016020">
    <property type="term" value="C:membrane"/>
    <property type="evidence" value="ECO:0007669"/>
    <property type="project" value="InterPro"/>
</dbReference>
<reference evidence="11 12" key="1">
    <citation type="submission" date="2014-04" db="EMBL/GenBank/DDBJ databases">
        <authorList>
            <consortium name="DOE Joint Genome Institute"/>
            <person name="Kuo A."/>
            <person name="Girlanda M."/>
            <person name="Perotto S."/>
            <person name="Kohler A."/>
            <person name="Nagy L.G."/>
            <person name="Floudas D."/>
            <person name="Copeland A."/>
            <person name="Barry K.W."/>
            <person name="Cichocki N."/>
            <person name="Veneault-Fourrey C."/>
            <person name="LaButti K."/>
            <person name="Lindquist E.A."/>
            <person name="Lipzen A."/>
            <person name="Lundell T."/>
            <person name="Morin E."/>
            <person name="Murat C."/>
            <person name="Sun H."/>
            <person name="Tunlid A."/>
            <person name="Henrissat B."/>
            <person name="Grigoriev I.V."/>
            <person name="Hibbett D.S."/>
            <person name="Martin F."/>
            <person name="Nordberg H.P."/>
            <person name="Cantor M.N."/>
            <person name="Hua S.X."/>
        </authorList>
    </citation>
    <scope>NUCLEOTIDE SEQUENCE [LARGE SCALE GENOMIC DNA]</scope>
    <source>
        <strain evidence="11 12">MUT 4182</strain>
    </source>
</reference>
<evidence type="ECO:0000256" key="3">
    <source>
        <dbReference type="ARBA" id="ARBA00007658"/>
    </source>
</evidence>
<dbReference type="AlphaFoldDB" id="A0A0C3MFT4"/>
<dbReference type="EMBL" id="KN822954">
    <property type="protein sequence ID" value="KIO32582.1"/>
    <property type="molecule type" value="Genomic_DNA"/>
</dbReference>
<evidence type="ECO:0000256" key="1">
    <source>
        <dbReference type="ARBA" id="ARBA00001913"/>
    </source>
</evidence>
<gene>
    <name evidence="11" type="ORF">M407DRAFT_66504</name>
</gene>
<dbReference type="STRING" id="1051891.A0A0C3MFT4"/>
<dbReference type="GO" id="GO:0005783">
    <property type="term" value="C:endoplasmic reticulum"/>
    <property type="evidence" value="ECO:0007669"/>
    <property type="project" value="TreeGrafter"/>
</dbReference>
<dbReference type="SUPFAM" id="SSF48225">
    <property type="entry name" value="Seven-hairpin glycosidases"/>
    <property type="match status" value="1"/>
</dbReference>
<sequence length="316" mass="35410">QVKAEFLHAYHAYEARAFPRDELKPASNTGIDNYNGWGVSVVDSIDTMLLMGCTEEYERAVSHVAQIDLAKTARQQPIPFFETTIRYLGGFLSAYALTKEPIFLSKADQLGQELLPAFETPTGIPVFAVDPKTGALAPRQGKDTLLAEIGTFQLEFRQLAHWTGRAEYHDRATQMLKLLERTQHNTTGLWGTVWDTANGNQKNNDLAVGGTADSAYEYIIKAFLQGDKTEPQLRDMFIKVVDGIINNLLYISPNRHLLYVTDVRHGRPSGKLEHLSCFLPGAIALGARYLDGEPGFSREMKRLWFWAAEGLGRTCW</sequence>
<dbReference type="PANTHER" id="PTHR11742">
    <property type="entry name" value="MANNOSYL-OLIGOSACCHARIDE ALPHA-1,2-MANNOSIDASE-RELATED"/>
    <property type="match status" value="1"/>
</dbReference>
<dbReference type="Proteomes" id="UP000054248">
    <property type="component" value="Unassembled WGS sequence"/>
</dbReference>
<feature type="non-terminal residue" evidence="11">
    <location>
        <position position="1"/>
    </location>
</feature>
<evidence type="ECO:0000256" key="7">
    <source>
        <dbReference type="ARBA" id="ARBA00023157"/>
    </source>
</evidence>
<dbReference type="InterPro" id="IPR036026">
    <property type="entry name" value="Seven-hairpin_glycosidases"/>
</dbReference>
<dbReference type="InterPro" id="IPR012341">
    <property type="entry name" value="6hp_glycosidase-like_sf"/>
</dbReference>
<comment type="pathway">
    <text evidence="2">Protein modification; protein glycosylation.</text>
</comment>
<organism evidence="11 12">
    <name type="scientific">Tulasnella calospora MUT 4182</name>
    <dbReference type="NCBI Taxonomy" id="1051891"/>
    <lineage>
        <taxon>Eukaryota</taxon>
        <taxon>Fungi</taxon>
        <taxon>Dikarya</taxon>
        <taxon>Basidiomycota</taxon>
        <taxon>Agaricomycotina</taxon>
        <taxon>Agaricomycetes</taxon>
        <taxon>Cantharellales</taxon>
        <taxon>Tulasnellaceae</taxon>
        <taxon>Tulasnella</taxon>
    </lineage>
</organism>
<keyword evidence="10" id="KW-0326">Glycosidase</keyword>
<dbReference type="GO" id="GO:0036503">
    <property type="term" value="P:ERAD pathway"/>
    <property type="evidence" value="ECO:0007669"/>
    <property type="project" value="UniProtKB-ARBA"/>
</dbReference>
<evidence type="ECO:0000256" key="5">
    <source>
        <dbReference type="ARBA" id="ARBA00022801"/>
    </source>
</evidence>
<evidence type="ECO:0000313" key="11">
    <source>
        <dbReference type="EMBL" id="KIO32582.1"/>
    </source>
</evidence>
<keyword evidence="12" id="KW-1185">Reference proteome</keyword>
<evidence type="ECO:0000256" key="2">
    <source>
        <dbReference type="ARBA" id="ARBA00004922"/>
    </source>
</evidence>
<evidence type="ECO:0000256" key="9">
    <source>
        <dbReference type="ARBA" id="ARBA00048605"/>
    </source>
</evidence>
<dbReference type="GO" id="GO:0004571">
    <property type="term" value="F:mannosyl-oligosaccharide 1,2-alpha-mannosidase activity"/>
    <property type="evidence" value="ECO:0007669"/>
    <property type="project" value="UniProtKB-EC"/>
</dbReference>